<dbReference type="Proteomes" id="UP000830434">
    <property type="component" value="Chromosome"/>
</dbReference>
<evidence type="ECO:0000313" key="3">
    <source>
        <dbReference type="Proteomes" id="UP000830434"/>
    </source>
</evidence>
<dbReference type="RefSeq" id="WP_248654743.1">
    <property type="nucleotide sequence ID" value="NZ_CP096658.1"/>
</dbReference>
<gene>
    <name evidence="2" type="ORF">M0R88_17710</name>
</gene>
<dbReference type="KEGG" id="haxz:M0R88_17710"/>
<feature type="region of interest" description="Disordered" evidence="1">
    <location>
        <begin position="353"/>
        <end position="404"/>
    </location>
</feature>
<name>A0A8U0IJ65_9EURY</name>
<evidence type="ECO:0000256" key="1">
    <source>
        <dbReference type="SAM" id="MobiDB-lite"/>
    </source>
</evidence>
<dbReference type="GeneID" id="72191731"/>
<dbReference type="EMBL" id="CP096658">
    <property type="protein sequence ID" value="UPW00332.1"/>
    <property type="molecule type" value="Genomic_DNA"/>
</dbReference>
<accession>A0A8U0IJ65</accession>
<sequence length="708" mass="77042">MRPRIDSLGDPTGVEIVDLIESHRFLLYTPKAVSPTPTDTERFVYPVTVACRFTTSDLRLSYPVPVGVRRREGREYICDVTYGAAREFEAGAYVIEIPGPPKLYLHVESALTVDATNGETRIAFGGETTVVVGTRSSHESPAATITVPDDPASVMRGVSRFGSALKTTSPERSWPTLRGHPPRVERGDELRIPDELEAIDTGVTIRVPADYEHVFPVASLAYYLGAAVSQGDRPRLTTKNGFSYPLGGGADFEEEVARVLRQVFVLDCATRTEGFHPADLAERRLVESVVDLDFAALYDAPLAERLETYLSVPETLVDDVKPTWGRETYVRPVADGIESLPYVARDLSVVRVKSPASTDTSRSRRSGREALHSFKRSGMESDHSQSVDADEAATGVPAPDEYVPLPTHDGLERAWVGDGTPVHGAKLHPEAFRHERTDSTDGVIDVTVVCNDEEMREELNAVSEVYGSREVVPFDVDFRVGVPTEELRALLAADNDLFHFIGHVDGRGLECPDGVLDAETLSENGATAVLLNACRSHDQGVALVEAGAHAAIVSWGDVGNLGAMEVGETFAKLLNYGFSVGSALELVEEYTSIGRHYVTIGNPNVTVAQCEDGLPVVYEVLSGEVPKSGEIDIELTAYPAPTFSIGAAVSYHFRGADDPEFFTAPAIARFTNEVEEIVEEVATLATPMIVDDELRWTDELFSEDGTTR</sequence>
<protein>
    <submittedName>
        <fullName evidence="2">CHAT domain-containing protein</fullName>
    </submittedName>
</protein>
<evidence type="ECO:0000313" key="2">
    <source>
        <dbReference type="EMBL" id="UPW00332.1"/>
    </source>
</evidence>
<feature type="compositionally biased region" description="Basic and acidic residues" evidence="1">
    <location>
        <begin position="366"/>
        <end position="385"/>
    </location>
</feature>
<keyword evidence="3" id="KW-1185">Reference proteome</keyword>
<dbReference type="AlphaFoldDB" id="A0A8U0IJ65"/>
<reference evidence="2" key="1">
    <citation type="submission" date="2022-04" db="EMBL/GenBank/DDBJ databases">
        <title>Diverse halophilic archaea isolated from saline environments.</title>
        <authorList>
            <person name="Cui H.-L."/>
        </authorList>
    </citation>
    <scope>NUCLEOTIDE SEQUENCE</scope>
    <source>
        <strain evidence="2">XZYJT40</strain>
    </source>
</reference>
<organism evidence="2 3">
    <name type="scientific">Halorussus gelatinilyticus</name>
    <dbReference type="NCBI Taxonomy" id="2937524"/>
    <lineage>
        <taxon>Archaea</taxon>
        <taxon>Methanobacteriati</taxon>
        <taxon>Methanobacteriota</taxon>
        <taxon>Stenosarchaea group</taxon>
        <taxon>Halobacteria</taxon>
        <taxon>Halobacteriales</taxon>
        <taxon>Haladaptataceae</taxon>
        <taxon>Halorussus</taxon>
    </lineage>
</organism>
<proteinExistence type="predicted"/>